<dbReference type="AlphaFoldDB" id="A0A1D8S766"/>
<dbReference type="PANTHER" id="PTHR41930:SF1">
    <property type="entry name" value="DEPHOSPHO-COA KINASE"/>
    <property type="match status" value="1"/>
</dbReference>
<dbReference type="GO" id="GO:0016301">
    <property type="term" value="F:kinase activity"/>
    <property type="evidence" value="ECO:0007669"/>
    <property type="project" value="UniProtKB-KW"/>
</dbReference>
<dbReference type="SUPFAM" id="SSF55282">
    <property type="entry name" value="RL5-like"/>
    <property type="match status" value="1"/>
</dbReference>
<evidence type="ECO:0000256" key="1">
    <source>
        <dbReference type="HAMAP-Rule" id="MF_01112"/>
    </source>
</evidence>
<dbReference type="InterPro" id="IPR027417">
    <property type="entry name" value="P-loop_NTPase"/>
</dbReference>
<evidence type="ECO:0000313" key="3">
    <source>
        <dbReference type="EMBL" id="AOW81203.1"/>
    </source>
</evidence>
<dbReference type="EMBL" id="CP016070">
    <property type="protein sequence ID" value="AOW81203.1"/>
    <property type="molecule type" value="Genomic_DNA"/>
</dbReference>
<dbReference type="PANTHER" id="PTHR41930">
    <property type="entry name" value="UPF0200 PROTEIN MJ1399"/>
    <property type="match status" value="1"/>
</dbReference>
<dbReference type="Pfam" id="PF13238">
    <property type="entry name" value="AAA_18"/>
    <property type="match status" value="1"/>
</dbReference>
<evidence type="ECO:0000313" key="4">
    <source>
        <dbReference type="Proteomes" id="UP000185608"/>
    </source>
</evidence>
<accession>A0A1D8S766</accession>
<dbReference type="PATRIC" id="fig|1855411.3.peg.2046"/>
<protein>
    <recommendedName>
        <fullName evidence="1">UPF0201 protein HTSR_2042</fullName>
    </recommendedName>
</protein>
<dbReference type="Gene3D" id="3.30.1440.10">
    <property type="match status" value="1"/>
</dbReference>
<gene>
    <name evidence="3" type="ORF">HTSR_2042</name>
</gene>
<dbReference type="InterPro" id="IPR002739">
    <property type="entry name" value="PAB1135-like"/>
</dbReference>
<name>A0A1D8S766_9EURY</name>
<dbReference type="Proteomes" id="UP000185608">
    <property type="component" value="Chromosome"/>
</dbReference>
<organism evidence="3 4">
    <name type="scientific">Halodesulfurarchaeum formicicum</name>
    <dbReference type="NCBI Taxonomy" id="1873524"/>
    <lineage>
        <taxon>Archaea</taxon>
        <taxon>Methanobacteriati</taxon>
        <taxon>Methanobacteriota</taxon>
        <taxon>Stenosarchaea group</taxon>
        <taxon>Halobacteria</taxon>
        <taxon>Halobacteriales</taxon>
        <taxon>Halobacteriaceae</taxon>
        <taxon>Halodesulfurarchaeum</taxon>
    </lineage>
</organism>
<dbReference type="HAMAP" id="MF_01112">
    <property type="entry name" value="UPF0201"/>
    <property type="match status" value="1"/>
</dbReference>
<dbReference type="Gene3D" id="3.40.50.300">
    <property type="entry name" value="P-loop containing nucleotide triphosphate hydrolases"/>
    <property type="match status" value="1"/>
</dbReference>
<keyword evidence="3" id="KW-0808">Transferase</keyword>
<reference evidence="3 4" key="1">
    <citation type="submission" date="2016-06" db="EMBL/GenBank/DDBJ databases">
        <title>Discovery of anaerobic lithoheterotrophic haloarchaeon capable of sulfur respiration by hydrogen and formate.</title>
        <authorList>
            <person name="Sorokin D.Y."/>
            <person name="Kublanov I.V."/>
            <person name="Roman P."/>
            <person name="Sinninghe Damste J.S."/>
            <person name="Golyshin P.N."/>
            <person name="Rojo D."/>
            <person name="Ciordia S."/>
            <person name="Mena Md.C."/>
            <person name="Ferrer M."/>
            <person name="Smedile F."/>
            <person name="Messina E."/>
            <person name="La Cono V."/>
            <person name="Yakimov M.M."/>
        </authorList>
    </citation>
    <scope>NUCLEOTIDE SEQUENCE [LARGE SCALE GENOMIC DNA]</scope>
    <source>
        <strain evidence="3 4">HTSR1</strain>
    </source>
</reference>
<dbReference type="KEGG" id="halh:HTSR_2042"/>
<evidence type="ECO:0000256" key="2">
    <source>
        <dbReference type="SAM" id="MobiDB-lite"/>
    </source>
</evidence>
<dbReference type="InterPro" id="IPR022803">
    <property type="entry name" value="Ribosomal_uL5_dom_sf"/>
</dbReference>
<comment type="similarity">
    <text evidence="1">Belongs to the UPF0201 family.</text>
</comment>
<keyword evidence="3" id="KW-0418">Kinase</keyword>
<feature type="region of interest" description="Disordered" evidence="2">
    <location>
        <begin position="124"/>
        <end position="143"/>
    </location>
</feature>
<dbReference type="SUPFAM" id="SSF52540">
    <property type="entry name" value="P-loop containing nucleoside triphosphate hydrolases"/>
    <property type="match status" value="1"/>
</dbReference>
<dbReference type="STRING" id="1873524.HSR6_2118"/>
<sequence length="318" mass="34673">MTVIGIVGLPGSGKSEAATVARELGLPVITLGDIVREETEQRGLDPSADHGQVAQALREEEGLAAIADRALPAIRDARRDHDAVVVDGIRSGHEVERFEDAFGDDFRLVAITAPDELRAERLEVRNRDSGAESGGETLADRDERELGFGIREAMDGAAITIENDASLSAFRDAVSDVFEEPIEGFVSRIEVTVEAPVNETEVADRVAEAVAELFPEAEIEVGEDRVRATSHQLAHFRERLFEQRILDTARQEFFERAGPRGFAFELKKQAARQDVITFSVGRPDELGAIEVAVTVHEPDVETFIDHLAPATEDGTPLS</sequence>
<proteinExistence type="inferred from homology"/>